<dbReference type="AlphaFoldDB" id="A0A670HP55"/>
<dbReference type="SUPFAM" id="SSF48403">
    <property type="entry name" value="Ankyrin repeat"/>
    <property type="match status" value="1"/>
</dbReference>
<dbReference type="PANTHER" id="PTHR10117">
    <property type="entry name" value="TRANSIENT RECEPTOR POTENTIAL CHANNEL"/>
    <property type="match status" value="1"/>
</dbReference>
<dbReference type="GO" id="GO:0070679">
    <property type="term" value="F:inositol 1,4,5 trisphosphate binding"/>
    <property type="evidence" value="ECO:0007669"/>
    <property type="project" value="TreeGrafter"/>
</dbReference>
<dbReference type="InterPro" id="IPR002153">
    <property type="entry name" value="TRPC_channel"/>
</dbReference>
<evidence type="ECO:0000256" key="2">
    <source>
        <dbReference type="ARBA" id="ARBA00022737"/>
    </source>
</evidence>
<dbReference type="GeneTree" id="ENSGT01060000248588"/>
<dbReference type="GO" id="GO:0015279">
    <property type="term" value="F:store-operated calcium channel activity"/>
    <property type="evidence" value="ECO:0007669"/>
    <property type="project" value="TreeGrafter"/>
</dbReference>
<dbReference type="Proteomes" id="UP000472272">
    <property type="component" value="Chromosome 4"/>
</dbReference>
<protein>
    <recommendedName>
        <fullName evidence="5">Transient receptor ion channel domain-containing protein</fullName>
    </recommendedName>
</protein>
<evidence type="ECO:0000313" key="7">
    <source>
        <dbReference type="Proteomes" id="UP000472272"/>
    </source>
</evidence>
<sequence length="357" mass="40113">CSWSFSERLLASTPLPLPSPLGNFDGILRQLDEAEDRAWREALNLAIRTGGEEITKTLLRIVKFDFRQIHEALLVAVDTNQPTVVKLLLDRLDQEKGRKMDIKSFSSALFDNSIDNSRFAPGVTPLTLACEKDLYEIVDMLMKKGHAIPGPHKVSCSCLECSNGRKFDLLKFSLSRINTYKGIASRAHLSIASEDAMLTAFKLSRELKSLSKKEPEFKPEYLALEQLCQEFAFELLGMCRNQSEVTAILNDDFNDQAFEEGIPNLARLRLAVNYNQKQFVAHPICQQVLSSIWCGSLQSWRGSTNLWKVFISSSIFMGMPFLCLLYYVAPRSKVGGLCQGITHRPLPSQRGLGLFSP</sequence>
<dbReference type="InterPro" id="IPR013555">
    <property type="entry name" value="TRP_dom"/>
</dbReference>
<dbReference type="GO" id="GO:0005886">
    <property type="term" value="C:plasma membrane"/>
    <property type="evidence" value="ECO:0007669"/>
    <property type="project" value="TreeGrafter"/>
</dbReference>
<evidence type="ECO:0000256" key="1">
    <source>
        <dbReference type="ARBA" id="ARBA00022448"/>
    </source>
</evidence>
<evidence type="ECO:0000256" key="4">
    <source>
        <dbReference type="ARBA" id="ARBA00023303"/>
    </source>
</evidence>
<accession>A0A670HP55</accession>
<dbReference type="Ensembl" id="ENSPMRT00000001097.1">
    <property type="protein sequence ID" value="ENSPMRP00000001035.1"/>
    <property type="gene ID" value="ENSPMRG00000000662.1"/>
</dbReference>
<keyword evidence="4" id="KW-0407">Ion channel</keyword>
<reference evidence="6 7" key="1">
    <citation type="journal article" date="2019" name="Proc. Natl. Acad. Sci. U.S.A.">
        <title>Regulatory changes in pterin and carotenoid genes underlie balanced color polymorphisms in the wall lizard.</title>
        <authorList>
            <person name="Andrade P."/>
            <person name="Pinho C."/>
            <person name="Perez I de Lanuza G."/>
            <person name="Afonso S."/>
            <person name="Brejcha J."/>
            <person name="Rubin C.J."/>
            <person name="Wallerman O."/>
            <person name="Pereira P."/>
            <person name="Sabatino S.J."/>
            <person name="Bellati A."/>
            <person name="Pellitteri-Rosa D."/>
            <person name="Bosakova Z."/>
            <person name="Bunikis I."/>
            <person name="Carretero M.A."/>
            <person name="Feiner N."/>
            <person name="Marsik P."/>
            <person name="Pauperio F."/>
            <person name="Salvi D."/>
            <person name="Soler L."/>
            <person name="While G.M."/>
            <person name="Uller T."/>
            <person name="Font E."/>
            <person name="Andersson L."/>
            <person name="Carneiro M."/>
        </authorList>
    </citation>
    <scope>NUCLEOTIDE SEQUENCE</scope>
</reference>
<dbReference type="InterPro" id="IPR036770">
    <property type="entry name" value="Ankyrin_rpt-contain_sf"/>
</dbReference>
<keyword evidence="3" id="KW-0406">Ion transport</keyword>
<dbReference type="GO" id="GO:0007338">
    <property type="term" value="P:single fertilization"/>
    <property type="evidence" value="ECO:0007669"/>
    <property type="project" value="TreeGrafter"/>
</dbReference>
<evidence type="ECO:0000259" key="5">
    <source>
        <dbReference type="SMART" id="SM01420"/>
    </source>
</evidence>
<dbReference type="SMART" id="SM01420">
    <property type="entry name" value="TRP_2"/>
    <property type="match status" value="1"/>
</dbReference>
<evidence type="ECO:0000313" key="6">
    <source>
        <dbReference type="Ensembl" id="ENSPMRP00000001035.1"/>
    </source>
</evidence>
<proteinExistence type="predicted"/>
<dbReference type="PANTHER" id="PTHR10117:SF6">
    <property type="entry name" value="SHORT TRANSIENT RECEPTOR POTENTIAL CHANNEL 2"/>
    <property type="match status" value="1"/>
</dbReference>
<reference evidence="6" key="2">
    <citation type="submission" date="2025-08" db="UniProtKB">
        <authorList>
            <consortium name="Ensembl"/>
        </authorList>
    </citation>
    <scope>IDENTIFICATION</scope>
</reference>
<dbReference type="Gene3D" id="1.25.40.20">
    <property type="entry name" value="Ankyrin repeat-containing domain"/>
    <property type="match status" value="1"/>
</dbReference>
<evidence type="ECO:0000256" key="3">
    <source>
        <dbReference type="ARBA" id="ARBA00023065"/>
    </source>
</evidence>
<keyword evidence="1" id="KW-0813">Transport</keyword>
<keyword evidence="2" id="KW-0677">Repeat</keyword>
<organism evidence="6 7">
    <name type="scientific">Podarcis muralis</name>
    <name type="common">Wall lizard</name>
    <name type="synonym">Lacerta muralis</name>
    <dbReference type="NCBI Taxonomy" id="64176"/>
    <lineage>
        <taxon>Eukaryota</taxon>
        <taxon>Metazoa</taxon>
        <taxon>Chordata</taxon>
        <taxon>Craniata</taxon>
        <taxon>Vertebrata</taxon>
        <taxon>Euteleostomi</taxon>
        <taxon>Lepidosauria</taxon>
        <taxon>Squamata</taxon>
        <taxon>Bifurcata</taxon>
        <taxon>Unidentata</taxon>
        <taxon>Episquamata</taxon>
        <taxon>Laterata</taxon>
        <taxon>Lacertibaenia</taxon>
        <taxon>Lacertidae</taxon>
        <taxon>Podarcis</taxon>
    </lineage>
</organism>
<dbReference type="GO" id="GO:0051480">
    <property type="term" value="P:regulation of cytosolic calcium ion concentration"/>
    <property type="evidence" value="ECO:0007669"/>
    <property type="project" value="TreeGrafter"/>
</dbReference>
<keyword evidence="7" id="KW-1185">Reference proteome</keyword>
<feature type="domain" description="Transient receptor ion channel" evidence="5">
    <location>
        <begin position="156"/>
        <end position="218"/>
    </location>
</feature>
<reference evidence="6" key="3">
    <citation type="submission" date="2025-09" db="UniProtKB">
        <authorList>
            <consortium name="Ensembl"/>
        </authorList>
    </citation>
    <scope>IDENTIFICATION</scope>
</reference>
<name>A0A670HP55_PODMU</name>
<dbReference type="GO" id="GO:0034703">
    <property type="term" value="C:cation channel complex"/>
    <property type="evidence" value="ECO:0007669"/>
    <property type="project" value="TreeGrafter"/>
</dbReference>
<dbReference type="Pfam" id="PF08344">
    <property type="entry name" value="TRP_2"/>
    <property type="match status" value="1"/>
</dbReference>